<dbReference type="Proteomes" id="UP001320420">
    <property type="component" value="Unassembled WGS sequence"/>
</dbReference>
<dbReference type="PROSITE" id="PS51257">
    <property type="entry name" value="PROKAR_LIPOPROTEIN"/>
    <property type="match status" value="1"/>
</dbReference>
<reference evidence="3 4" key="1">
    <citation type="submission" date="2024-02" db="EMBL/GenBank/DDBJ databases">
        <title>De novo assembly and annotation of 12 fungi associated with fruit tree decline syndrome in Ontario, Canada.</title>
        <authorList>
            <person name="Sulman M."/>
            <person name="Ellouze W."/>
            <person name="Ilyukhin E."/>
        </authorList>
    </citation>
    <scope>NUCLEOTIDE SEQUENCE [LARGE SCALE GENOMIC DNA]</scope>
    <source>
        <strain evidence="3 4">M11/M66-122</strain>
    </source>
</reference>
<evidence type="ECO:0000313" key="4">
    <source>
        <dbReference type="Proteomes" id="UP001320420"/>
    </source>
</evidence>
<dbReference type="Gene3D" id="3.20.20.140">
    <property type="entry name" value="Metal-dependent hydrolases"/>
    <property type="match status" value="1"/>
</dbReference>
<keyword evidence="4" id="KW-1185">Reference proteome</keyword>
<dbReference type="SUPFAM" id="SSF51338">
    <property type="entry name" value="Composite domain of metallo-dependent hydrolases"/>
    <property type="match status" value="2"/>
</dbReference>
<dbReference type="InterPro" id="IPR006680">
    <property type="entry name" value="Amidohydro-rel"/>
</dbReference>
<evidence type="ECO:0000256" key="1">
    <source>
        <dbReference type="SAM" id="MobiDB-lite"/>
    </source>
</evidence>
<comment type="caution">
    <text evidence="3">The sequence shown here is derived from an EMBL/GenBank/DDBJ whole genome shotgun (WGS) entry which is preliminary data.</text>
</comment>
<dbReference type="CDD" id="cd01299">
    <property type="entry name" value="Met_dep_hydrolase_A"/>
    <property type="match status" value="1"/>
</dbReference>
<dbReference type="InterPro" id="IPR057744">
    <property type="entry name" value="OTAase-like"/>
</dbReference>
<organism evidence="3 4">
    <name type="scientific">Diatrype stigma</name>
    <dbReference type="NCBI Taxonomy" id="117547"/>
    <lineage>
        <taxon>Eukaryota</taxon>
        <taxon>Fungi</taxon>
        <taxon>Dikarya</taxon>
        <taxon>Ascomycota</taxon>
        <taxon>Pezizomycotina</taxon>
        <taxon>Sordariomycetes</taxon>
        <taxon>Xylariomycetidae</taxon>
        <taxon>Xylariales</taxon>
        <taxon>Diatrypaceae</taxon>
        <taxon>Diatrype</taxon>
    </lineage>
</organism>
<evidence type="ECO:0000259" key="2">
    <source>
        <dbReference type="Pfam" id="PF01979"/>
    </source>
</evidence>
<dbReference type="EMBL" id="JAKJXP020000087">
    <property type="protein sequence ID" value="KAK7747758.1"/>
    <property type="molecule type" value="Genomic_DNA"/>
</dbReference>
<sequence>MRVVTTPTTPTTTTTTTTTTPHHPPTATTSGSCADYTGIRADLVIPGRGEPIRDGAVVVRREDGRIAWVGAFDALPPEYGGASIAHRVPVLMPGLWDCHAHFAAAGRPWRADGAGAAMLPGAEALTGAVTVADLRRTLEAGFTSVRELSGYAGYLSPGIRDGYIIGPNVYSSLTALSITGGHGDLQDCPLDAVLGYQHAGGQVQLCDGVDECTKAVRSVVRRGAKCVKVCSSGGVLSLNDDPEDRQFSDAELKAIVDEASRSGRAVAAHAIGKAGILAALRAGVKSIEHGCYLDEEVADLMKEKGAILVATRHIQESLLADSHEFPPQVREKIKKLVPLARSNYRLAIQLSVRIALGTDSFSSDPEHPISHGKNAMELQHAANAGMSPIHIIEACTATPPEVLGRYAPQAGQLREGYDADMIAVASNPLDNIGILTKPENITHVWKGGRLLVYKPS</sequence>
<dbReference type="InterPro" id="IPR011059">
    <property type="entry name" value="Metal-dep_hydrolase_composite"/>
</dbReference>
<dbReference type="InterPro" id="IPR032466">
    <property type="entry name" value="Metal_Hydrolase"/>
</dbReference>
<feature type="region of interest" description="Disordered" evidence="1">
    <location>
        <begin position="1"/>
        <end position="29"/>
    </location>
</feature>
<name>A0AAN9US74_9PEZI</name>
<feature type="domain" description="Amidohydrolase-related" evidence="2">
    <location>
        <begin position="90"/>
        <end position="450"/>
    </location>
</feature>
<proteinExistence type="predicted"/>
<dbReference type="Gene3D" id="2.30.40.10">
    <property type="entry name" value="Urease, subunit C, domain 1"/>
    <property type="match status" value="1"/>
</dbReference>
<gene>
    <name evidence="3" type="ORF">SLS62_008902</name>
</gene>
<dbReference type="InterPro" id="IPR051781">
    <property type="entry name" value="Metallo-dep_Hydrolase"/>
</dbReference>
<dbReference type="PANTHER" id="PTHR43135:SF3">
    <property type="entry name" value="ALPHA-D-RIBOSE 1-METHYLPHOSPHONATE 5-TRIPHOSPHATE DIPHOSPHATASE"/>
    <property type="match status" value="1"/>
</dbReference>
<dbReference type="AlphaFoldDB" id="A0AAN9US74"/>
<protein>
    <recommendedName>
        <fullName evidence="2">Amidohydrolase-related domain-containing protein</fullName>
    </recommendedName>
</protein>
<evidence type="ECO:0000313" key="3">
    <source>
        <dbReference type="EMBL" id="KAK7747758.1"/>
    </source>
</evidence>
<dbReference type="PANTHER" id="PTHR43135">
    <property type="entry name" value="ALPHA-D-RIBOSE 1-METHYLPHOSPHONATE 5-TRIPHOSPHATE DIPHOSPHATASE"/>
    <property type="match status" value="1"/>
</dbReference>
<dbReference type="SUPFAM" id="SSF51556">
    <property type="entry name" value="Metallo-dependent hydrolases"/>
    <property type="match status" value="1"/>
</dbReference>
<accession>A0AAN9US74</accession>
<dbReference type="Pfam" id="PF01979">
    <property type="entry name" value="Amidohydro_1"/>
    <property type="match status" value="1"/>
</dbReference>
<dbReference type="GO" id="GO:0016810">
    <property type="term" value="F:hydrolase activity, acting on carbon-nitrogen (but not peptide) bonds"/>
    <property type="evidence" value="ECO:0007669"/>
    <property type="project" value="InterPro"/>
</dbReference>